<dbReference type="OrthoDB" id="429262at2759"/>
<dbReference type="EMBL" id="CAMXCT020000183">
    <property type="protein sequence ID" value="CAL1128518.1"/>
    <property type="molecule type" value="Genomic_DNA"/>
</dbReference>
<evidence type="ECO:0000313" key="2">
    <source>
        <dbReference type="EMBL" id="CAL1128518.1"/>
    </source>
</evidence>
<dbReference type="EMBL" id="CAMXCT030000183">
    <property type="protein sequence ID" value="CAL4762455.1"/>
    <property type="molecule type" value="Genomic_DNA"/>
</dbReference>
<dbReference type="AlphaFoldDB" id="A0A9P1BMK4"/>
<proteinExistence type="predicted"/>
<evidence type="ECO:0000313" key="1">
    <source>
        <dbReference type="EMBL" id="CAI3975143.1"/>
    </source>
</evidence>
<organism evidence="1">
    <name type="scientific">Cladocopium goreaui</name>
    <dbReference type="NCBI Taxonomy" id="2562237"/>
    <lineage>
        <taxon>Eukaryota</taxon>
        <taxon>Sar</taxon>
        <taxon>Alveolata</taxon>
        <taxon>Dinophyceae</taxon>
        <taxon>Suessiales</taxon>
        <taxon>Symbiodiniaceae</taxon>
        <taxon>Cladocopium</taxon>
    </lineage>
</organism>
<accession>A0A9P1BMK4</accession>
<keyword evidence="4" id="KW-1185">Reference proteome</keyword>
<name>A0A9P1BMK4_9DINO</name>
<evidence type="ECO:0000313" key="4">
    <source>
        <dbReference type="Proteomes" id="UP001152797"/>
    </source>
</evidence>
<gene>
    <name evidence="1" type="ORF">C1SCF055_LOCUS3500</name>
</gene>
<protein>
    <submittedName>
        <fullName evidence="3">E3 ubiquitin-protein ligase HERC2</fullName>
    </submittedName>
</protein>
<dbReference type="Proteomes" id="UP001152797">
    <property type="component" value="Unassembled WGS sequence"/>
</dbReference>
<reference evidence="2" key="2">
    <citation type="submission" date="2024-04" db="EMBL/GenBank/DDBJ databases">
        <authorList>
            <person name="Chen Y."/>
            <person name="Shah S."/>
            <person name="Dougan E. K."/>
            <person name="Thang M."/>
            <person name="Chan C."/>
        </authorList>
    </citation>
    <scope>NUCLEOTIDE SEQUENCE [LARGE SCALE GENOMIC DNA]</scope>
</reference>
<evidence type="ECO:0000313" key="3">
    <source>
        <dbReference type="EMBL" id="CAL4762455.1"/>
    </source>
</evidence>
<sequence length="144" mass="16485">MRKTQSLPGLQRAPLCPPGRPGLWPHDIAWSEYKAPPVRWENPNVKLSSLQAYQERSVWAEDAFHIHRPLNQRLPRPKPDKVWRLTDAGTKYSFNERSCNARDAASSNWDMWRPANHCAAPWKNSVYPRALYSSVSCGSASMVQ</sequence>
<comment type="caution">
    <text evidence="1">The sequence shown here is derived from an EMBL/GenBank/DDBJ whole genome shotgun (WGS) entry which is preliminary data.</text>
</comment>
<reference evidence="1" key="1">
    <citation type="submission" date="2022-10" db="EMBL/GenBank/DDBJ databases">
        <authorList>
            <person name="Chen Y."/>
            <person name="Dougan E. K."/>
            <person name="Chan C."/>
            <person name="Rhodes N."/>
            <person name="Thang M."/>
        </authorList>
    </citation>
    <scope>NUCLEOTIDE SEQUENCE</scope>
</reference>
<dbReference type="EMBL" id="CAMXCT010000183">
    <property type="protein sequence ID" value="CAI3975143.1"/>
    <property type="molecule type" value="Genomic_DNA"/>
</dbReference>